<reference evidence="2 3" key="1">
    <citation type="journal article" date="2014" name="Int. J. Syst. Evol. Microbiol.">
        <title>Leptospira mayottensis sp. nov., a pathogenic species of the genus Leptospira isolated from humans.</title>
        <authorList>
            <person name="Bourhy P."/>
            <person name="Collet L."/>
            <person name="Brisse S."/>
            <person name="Picardeau M."/>
        </authorList>
    </citation>
    <scope>NUCLEOTIDE SEQUENCE [LARGE SCALE GENOMIC DNA]</scope>
    <source>
        <strain evidence="2 3">200901122</strain>
    </source>
</reference>
<keyword evidence="1" id="KW-0732">Signal</keyword>
<gene>
    <name evidence="2" type="ORF">LEP1GSC125_3281</name>
</gene>
<dbReference type="PROSITE" id="PS51257">
    <property type="entry name" value="PROKAR_LIPOPROTEIN"/>
    <property type="match status" value="1"/>
</dbReference>
<comment type="caution">
    <text evidence="2">The sequence shown here is derived from an EMBL/GenBank/DDBJ whole genome shotgun (WGS) entry which is preliminary data.</text>
</comment>
<evidence type="ECO:0000313" key="2">
    <source>
        <dbReference type="EMBL" id="EKR99626.1"/>
    </source>
</evidence>
<sequence length="290" mass="33292">MKKNQRTLSNKIGCAICVLFLACNVSIFSQTVPGESKDSKQKLPSDRELIETGKLESIRKKTYLGLKGIRVSLLNFGKKQDLDKLAADYGQAETLYLKAEYGNATAMFENIFKAIILLEDAIRKDYESRTIQLGQELVPMIVSIRLDEKNKNRSILPVLEKYYTRFGETSKTSSKELERGERTSALYYQKQSLLSLYQAKILLGKSEDSGLSFSDKISKNKILDSDYLKPEEMIYWDDAQGRLNTTAEEERKKDRARTLRWYELKMGIFSEKPQKKNETKSQDLPSSKPY</sequence>
<dbReference type="EMBL" id="AKWM02000049">
    <property type="protein sequence ID" value="EKR99626.1"/>
    <property type="molecule type" value="Genomic_DNA"/>
</dbReference>
<dbReference type="AlphaFoldDB" id="A0AA87MPQ7"/>
<dbReference type="Proteomes" id="UP000001343">
    <property type="component" value="Unassembled WGS sequence"/>
</dbReference>
<keyword evidence="2" id="KW-0449">Lipoprotein</keyword>
<accession>A0AA87MPQ7</accession>
<name>A0AA87MPQ7_9LEPT</name>
<protein>
    <submittedName>
        <fullName evidence="2">Lipoprotein</fullName>
    </submittedName>
</protein>
<evidence type="ECO:0000313" key="3">
    <source>
        <dbReference type="Proteomes" id="UP000001343"/>
    </source>
</evidence>
<dbReference type="RefSeq" id="WP_002746527.1">
    <property type="nucleotide sequence ID" value="NZ_AKWM02000049.1"/>
</dbReference>
<organism evidence="2 3">
    <name type="scientific">Leptospira mayottensis 200901122</name>
    <dbReference type="NCBI Taxonomy" id="1193010"/>
    <lineage>
        <taxon>Bacteria</taxon>
        <taxon>Pseudomonadati</taxon>
        <taxon>Spirochaetota</taxon>
        <taxon>Spirochaetia</taxon>
        <taxon>Leptospirales</taxon>
        <taxon>Leptospiraceae</taxon>
        <taxon>Leptospira</taxon>
    </lineage>
</organism>
<proteinExistence type="predicted"/>
<feature type="chain" id="PRO_5041667938" evidence="1">
    <location>
        <begin position="30"/>
        <end position="290"/>
    </location>
</feature>
<feature type="signal peptide" evidence="1">
    <location>
        <begin position="1"/>
        <end position="29"/>
    </location>
</feature>
<evidence type="ECO:0000256" key="1">
    <source>
        <dbReference type="SAM" id="SignalP"/>
    </source>
</evidence>